<dbReference type="GO" id="GO:0016491">
    <property type="term" value="F:oxidoreductase activity"/>
    <property type="evidence" value="ECO:0007669"/>
    <property type="project" value="InterPro"/>
</dbReference>
<dbReference type="Gene3D" id="3.40.109.10">
    <property type="entry name" value="NADH Oxidase"/>
    <property type="match status" value="1"/>
</dbReference>
<reference evidence="1" key="1">
    <citation type="journal article" date="2015" name="Nature">
        <title>Complex archaea that bridge the gap between prokaryotes and eukaryotes.</title>
        <authorList>
            <person name="Spang A."/>
            <person name="Saw J.H."/>
            <person name="Jorgensen S.L."/>
            <person name="Zaremba-Niedzwiedzka K."/>
            <person name="Martijn J."/>
            <person name="Lind A.E."/>
            <person name="van Eijk R."/>
            <person name="Schleper C."/>
            <person name="Guy L."/>
            <person name="Ettema T.J."/>
        </authorList>
    </citation>
    <scope>NUCLEOTIDE SEQUENCE</scope>
</reference>
<dbReference type="EMBL" id="LAZR01000790">
    <property type="protein sequence ID" value="KKN57771.1"/>
    <property type="molecule type" value="Genomic_DNA"/>
</dbReference>
<accession>A0A0F9U962</accession>
<evidence type="ECO:0000313" key="1">
    <source>
        <dbReference type="EMBL" id="KKN57771.1"/>
    </source>
</evidence>
<comment type="caution">
    <text evidence="1">The sequence shown here is derived from an EMBL/GenBank/DDBJ whole genome shotgun (WGS) entry which is preliminary data.</text>
</comment>
<proteinExistence type="predicted"/>
<dbReference type="InterPro" id="IPR000415">
    <property type="entry name" value="Nitroreductase-like"/>
</dbReference>
<protein>
    <recommendedName>
        <fullName evidence="2">Nitroreductase domain-containing protein</fullName>
    </recommendedName>
</protein>
<gene>
    <name evidence="1" type="ORF">LCGC14_0558980</name>
</gene>
<organism evidence="1">
    <name type="scientific">marine sediment metagenome</name>
    <dbReference type="NCBI Taxonomy" id="412755"/>
    <lineage>
        <taxon>unclassified sequences</taxon>
        <taxon>metagenomes</taxon>
        <taxon>ecological metagenomes</taxon>
    </lineage>
</organism>
<evidence type="ECO:0008006" key="2">
    <source>
        <dbReference type="Google" id="ProtNLM"/>
    </source>
</evidence>
<dbReference type="AlphaFoldDB" id="A0A0F9U962"/>
<name>A0A0F9U962_9ZZZZ</name>
<sequence>MKMSLQGCLARRKDSSGEGRPLPLQDVLEICKSTFQAASANNLFIVLPDGDDYTGGIYKYNNKEFTLVTDKEKTSHIMELYPELFWKDTIDLEELIRVGLSWQYLSLKVGSLGLGVSQRARPPKKLNKLINKVTNQNHIWLYSVAVRGRDRGELVEDTSEPPQKELEEGIYLLDTPECYKNRAIYEDSYEGVPLDSVIYDKVEKKTPNNTSLHELSQLLWACQGETDHTTHGNRDGLEKFGYGRVHASGCAGYSVYPMVFVDNLAELPKGGYLYNPVGFSALNRWVRVNDELNYDHFIQKFTTNNSKAEIEEEFEIDVSNYLVLLCIDRKKPCSGFMHSKIGKAFMNPKYWAEVEAGMALAGLQLQANALGLHWQKKIISNPDKAKYRNIFNLDLAEDSINIMAERLVNPPKNERVSLKGNLVPTVLFFLGKK</sequence>